<dbReference type="GO" id="GO:0003887">
    <property type="term" value="F:DNA-directed DNA polymerase activity"/>
    <property type="evidence" value="ECO:0007669"/>
    <property type="project" value="InterPro"/>
</dbReference>
<evidence type="ECO:0000313" key="5">
    <source>
        <dbReference type="EMBL" id="SNZ10967.1"/>
    </source>
</evidence>
<dbReference type="InterPro" id="IPR036397">
    <property type="entry name" value="RNaseH_sf"/>
</dbReference>
<dbReference type="Pfam" id="PF00929">
    <property type="entry name" value="RNase_T"/>
    <property type="match status" value="1"/>
</dbReference>
<organism evidence="5 6">
    <name type="scientific">Hydrogenobacter hydrogenophilus</name>
    <dbReference type="NCBI Taxonomy" id="35835"/>
    <lineage>
        <taxon>Bacteria</taxon>
        <taxon>Pseudomonadati</taxon>
        <taxon>Aquificota</taxon>
        <taxon>Aquificia</taxon>
        <taxon>Aquificales</taxon>
        <taxon>Aquificaceae</taxon>
        <taxon>Hydrogenobacter</taxon>
    </lineage>
</organism>
<evidence type="ECO:0000256" key="1">
    <source>
        <dbReference type="ARBA" id="ARBA00022722"/>
    </source>
</evidence>
<dbReference type="InterPro" id="IPR013520">
    <property type="entry name" value="Ribonucl_H"/>
</dbReference>
<dbReference type="OrthoDB" id="9776650at2"/>
<accession>A0A285NPR9</accession>
<name>A0A285NPR9_9AQUI</name>
<dbReference type="GO" id="GO:0005829">
    <property type="term" value="C:cytosol"/>
    <property type="evidence" value="ECO:0007669"/>
    <property type="project" value="TreeGrafter"/>
</dbReference>
<dbReference type="PANTHER" id="PTHR30231:SF4">
    <property type="entry name" value="PROTEIN NEN2"/>
    <property type="match status" value="1"/>
</dbReference>
<dbReference type="Gene3D" id="3.30.420.10">
    <property type="entry name" value="Ribonuclease H-like superfamily/Ribonuclease H"/>
    <property type="match status" value="1"/>
</dbReference>
<dbReference type="PANTHER" id="PTHR30231">
    <property type="entry name" value="DNA POLYMERASE III SUBUNIT EPSILON"/>
    <property type="match status" value="1"/>
</dbReference>
<dbReference type="SMART" id="SM00479">
    <property type="entry name" value="EXOIII"/>
    <property type="match status" value="1"/>
</dbReference>
<keyword evidence="6" id="KW-1185">Reference proteome</keyword>
<dbReference type="Proteomes" id="UP000218627">
    <property type="component" value="Unassembled WGS sequence"/>
</dbReference>
<dbReference type="GO" id="GO:0008408">
    <property type="term" value="F:3'-5' exonuclease activity"/>
    <property type="evidence" value="ECO:0007669"/>
    <property type="project" value="TreeGrafter"/>
</dbReference>
<reference evidence="6" key="1">
    <citation type="submission" date="2017-09" db="EMBL/GenBank/DDBJ databases">
        <authorList>
            <person name="Varghese N."/>
            <person name="Submissions S."/>
        </authorList>
    </citation>
    <scope>NUCLEOTIDE SEQUENCE [LARGE SCALE GENOMIC DNA]</scope>
    <source>
        <strain evidence="6">DSM 2913</strain>
    </source>
</reference>
<dbReference type="GO" id="GO:0003677">
    <property type="term" value="F:DNA binding"/>
    <property type="evidence" value="ECO:0007669"/>
    <property type="project" value="InterPro"/>
</dbReference>
<dbReference type="NCBIfam" id="TIGR00573">
    <property type="entry name" value="dnaq"/>
    <property type="match status" value="1"/>
</dbReference>
<dbReference type="InterPro" id="IPR006054">
    <property type="entry name" value="DnaQ"/>
</dbReference>
<protein>
    <submittedName>
        <fullName evidence="5">DNA polymerase-3 subunit epsilon</fullName>
    </submittedName>
</protein>
<evidence type="ECO:0000256" key="2">
    <source>
        <dbReference type="ARBA" id="ARBA00022801"/>
    </source>
</evidence>
<dbReference type="RefSeq" id="WP_096599994.1">
    <property type="nucleotide sequence ID" value="NZ_OBEN01000001.1"/>
</dbReference>
<dbReference type="InterPro" id="IPR012337">
    <property type="entry name" value="RNaseH-like_sf"/>
</dbReference>
<dbReference type="EMBL" id="OBEN01000001">
    <property type="protein sequence ID" value="SNZ10967.1"/>
    <property type="molecule type" value="Genomic_DNA"/>
</dbReference>
<dbReference type="SUPFAM" id="SSF53098">
    <property type="entry name" value="Ribonuclease H-like"/>
    <property type="match status" value="1"/>
</dbReference>
<proteinExistence type="predicted"/>
<sequence>MILLDRCIRYVYERVYGERFYRCNWDVDLNLTVSDTTFVVCDTETTGLDIKKDEPIAIGALKIRALHLDLSEKFYRLLKPKKLPDRSSIEIHGITPSDLTSVYTQEDVGKDLLNFAKGSVLVGYFFHFDLEMIRKLLKDLCPSIFLPYFIDVLDLYPGEKPSDMESMLSALGIPLSARHSALEDAYMTALIFLKLIKPYEKKKLKAVPLRVL</sequence>
<keyword evidence="2" id="KW-0378">Hydrolase</keyword>
<keyword evidence="3" id="KW-0269">Exonuclease</keyword>
<evidence type="ECO:0000256" key="3">
    <source>
        <dbReference type="ARBA" id="ARBA00022839"/>
    </source>
</evidence>
<dbReference type="GO" id="GO:0006260">
    <property type="term" value="P:DNA replication"/>
    <property type="evidence" value="ECO:0007669"/>
    <property type="project" value="InterPro"/>
</dbReference>
<keyword evidence="1" id="KW-0540">Nuclease</keyword>
<dbReference type="AlphaFoldDB" id="A0A285NPR9"/>
<dbReference type="CDD" id="cd06127">
    <property type="entry name" value="DEDDh"/>
    <property type="match status" value="1"/>
</dbReference>
<feature type="domain" description="Exonuclease" evidence="4">
    <location>
        <begin position="37"/>
        <end position="201"/>
    </location>
</feature>
<evidence type="ECO:0000259" key="4">
    <source>
        <dbReference type="SMART" id="SM00479"/>
    </source>
</evidence>
<gene>
    <name evidence="5" type="ORF">SAMN06265353_0102</name>
</gene>
<evidence type="ECO:0000313" key="6">
    <source>
        <dbReference type="Proteomes" id="UP000218627"/>
    </source>
</evidence>